<dbReference type="STRING" id="1888891.DSOL_4254"/>
<reference evidence="3 4" key="1">
    <citation type="submission" date="2016-09" db="EMBL/GenBank/DDBJ databases">
        <title>Complete genome of Desulfosporosinus sp. OL.</title>
        <authorList>
            <person name="Mardanov A."/>
            <person name="Beletsky A."/>
            <person name="Panova A."/>
            <person name="Karnachuk O."/>
            <person name="Ravin N."/>
        </authorList>
    </citation>
    <scope>NUCLEOTIDE SEQUENCE [LARGE SCALE GENOMIC DNA]</scope>
    <source>
        <strain evidence="3 4">OL</strain>
    </source>
</reference>
<evidence type="ECO:0000256" key="1">
    <source>
        <dbReference type="PROSITE-ProRule" id="PRU10141"/>
    </source>
</evidence>
<keyword evidence="3" id="KW-0418">Kinase</keyword>
<dbReference type="SUPFAM" id="SSF56112">
    <property type="entry name" value="Protein kinase-like (PK-like)"/>
    <property type="match status" value="1"/>
</dbReference>
<keyword evidence="1" id="KW-0067">ATP-binding</keyword>
<dbReference type="Pfam" id="PF00069">
    <property type="entry name" value="Pkinase"/>
    <property type="match status" value="1"/>
</dbReference>
<dbReference type="AlphaFoldDB" id="A0A1Q8QKX9"/>
<dbReference type="CDD" id="cd00180">
    <property type="entry name" value="PKc"/>
    <property type="match status" value="1"/>
</dbReference>
<feature type="domain" description="Protein kinase" evidence="2">
    <location>
        <begin position="9"/>
        <end position="248"/>
    </location>
</feature>
<dbReference type="InterPro" id="IPR017441">
    <property type="entry name" value="Protein_kinase_ATP_BS"/>
</dbReference>
<dbReference type="RefSeq" id="WP_075366621.1">
    <property type="nucleotide sequence ID" value="NZ_MLBF01000048.1"/>
</dbReference>
<dbReference type="Gene3D" id="1.10.510.10">
    <property type="entry name" value="Transferase(Phosphotransferase) domain 1"/>
    <property type="match status" value="1"/>
</dbReference>
<dbReference type="PROSITE" id="PS50011">
    <property type="entry name" value="PROTEIN_KINASE_DOM"/>
    <property type="match status" value="1"/>
</dbReference>
<organism evidence="3 4">
    <name type="scientific">Desulfosporosinus metallidurans</name>
    <dbReference type="NCBI Taxonomy" id="1888891"/>
    <lineage>
        <taxon>Bacteria</taxon>
        <taxon>Bacillati</taxon>
        <taxon>Bacillota</taxon>
        <taxon>Clostridia</taxon>
        <taxon>Eubacteriales</taxon>
        <taxon>Desulfitobacteriaceae</taxon>
        <taxon>Desulfosporosinus</taxon>
    </lineage>
</organism>
<dbReference type="InterPro" id="IPR000719">
    <property type="entry name" value="Prot_kinase_dom"/>
</dbReference>
<dbReference type="PROSITE" id="PS00107">
    <property type="entry name" value="PROTEIN_KINASE_ATP"/>
    <property type="match status" value="1"/>
</dbReference>
<keyword evidence="3" id="KW-0808">Transferase</keyword>
<dbReference type="GO" id="GO:0004674">
    <property type="term" value="F:protein serine/threonine kinase activity"/>
    <property type="evidence" value="ECO:0007669"/>
    <property type="project" value="UniProtKB-KW"/>
</dbReference>
<keyword evidence="1" id="KW-0547">Nucleotide-binding</keyword>
<feature type="binding site" evidence="1">
    <location>
        <position position="36"/>
    </location>
    <ligand>
        <name>ATP</name>
        <dbReference type="ChEBI" id="CHEBI:30616"/>
    </ligand>
</feature>
<protein>
    <submittedName>
        <fullName evidence="3">Serine/threonine protein kinase</fullName>
    </submittedName>
</protein>
<comment type="caution">
    <text evidence="3">The sequence shown here is derived from an EMBL/GenBank/DDBJ whole genome shotgun (WGS) entry which is preliminary data.</text>
</comment>
<proteinExistence type="predicted"/>
<dbReference type="GO" id="GO:0005524">
    <property type="term" value="F:ATP binding"/>
    <property type="evidence" value="ECO:0007669"/>
    <property type="project" value="UniProtKB-UniRule"/>
</dbReference>
<keyword evidence="4" id="KW-1185">Reference proteome</keyword>
<evidence type="ECO:0000313" key="4">
    <source>
        <dbReference type="Proteomes" id="UP000186102"/>
    </source>
</evidence>
<dbReference type="Proteomes" id="UP000186102">
    <property type="component" value="Unassembled WGS sequence"/>
</dbReference>
<dbReference type="SMART" id="SM00219">
    <property type="entry name" value="TyrKc"/>
    <property type="match status" value="1"/>
</dbReference>
<dbReference type="InterPro" id="IPR020635">
    <property type="entry name" value="Tyr_kinase_cat_dom"/>
</dbReference>
<name>A0A1Q8QKX9_9FIRM</name>
<keyword evidence="3" id="KW-0723">Serine/threonine-protein kinase</keyword>
<evidence type="ECO:0000259" key="2">
    <source>
        <dbReference type="PROSITE" id="PS50011"/>
    </source>
</evidence>
<dbReference type="PANTHER" id="PTHR44167">
    <property type="entry name" value="OVARIAN-SPECIFIC SERINE/THREONINE-PROTEIN KINASE LOK-RELATED"/>
    <property type="match status" value="1"/>
</dbReference>
<accession>A0A1Q8QKX9</accession>
<dbReference type="InterPro" id="IPR011009">
    <property type="entry name" value="Kinase-like_dom_sf"/>
</dbReference>
<dbReference type="EMBL" id="MLBF01000048">
    <property type="protein sequence ID" value="OLN27997.1"/>
    <property type="molecule type" value="Genomic_DNA"/>
</dbReference>
<evidence type="ECO:0000313" key="3">
    <source>
        <dbReference type="EMBL" id="OLN27997.1"/>
    </source>
</evidence>
<gene>
    <name evidence="3" type="ORF">DSOL_4254</name>
</gene>
<sequence>MPSELIIEFTVEKIIGEGRYGICYQVSHGQKTYILKQLKRGMLEKAGAKAQFEEDILKSLQHESVPRLIRKIEREDFCGYVLEFMEGRTFEDIIYFDKHVFEREEIYRVGSQLVEILKYLHSKSIVHRDIRVPNTLYDGQKVNLVDFGLARWINNKKYRADMDFAFLGDFLLHLYYSSFEFKGDKKRPWYDELHLHQKELLFLKRLMGVEQRYKSILEVEHEFYETFEAFILKDGAMLDKEEIYDLFL</sequence>
<dbReference type="GO" id="GO:0004713">
    <property type="term" value="F:protein tyrosine kinase activity"/>
    <property type="evidence" value="ECO:0007669"/>
    <property type="project" value="InterPro"/>
</dbReference>
<dbReference type="PANTHER" id="PTHR44167:SF24">
    <property type="entry name" value="SERINE_THREONINE-PROTEIN KINASE CHK2"/>
    <property type="match status" value="1"/>
</dbReference>